<evidence type="ECO:0000313" key="1">
    <source>
        <dbReference type="EMBL" id="KAH7991954.1"/>
    </source>
</evidence>
<protein>
    <submittedName>
        <fullName evidence="1">Plexin-A1</fullName>
    </submittedName>
</protein>
<dbReference type="Proteomes" id="UP000827872">
    <property type="component" value="Linkage Group LG03"/>
</dbReference>
<evidence type="ECO:0000313" key="2">
    <source>
        <dbReference type="Proteomes" id="UP000827872"/>
    </source>
</evidence>
<proteinExistence type="predicted"/>
<name>A0ACB8EHE0_9SAUR</name>
<dbReference type="EMBL" id="CM037616">
    <property type="protein sequence ID" value="KAH7991954.1"/>
    <property type="molecule type" value="Genomic_DNA"/>
</dbReference>
<keyword evidence="2" id="KW-1185">Reference proteome</keyword>
<gene>
    <name evidence="1" type="primary">PLXNA1_1</name>
    <name evidence="1" type="ORF">K3G42_017474</name>
</gene>
<accession>A0ACB8EHE0</accession>
<organism evidence="1 2">
    <name type="scientific">Sphaerodactylus townsendi</name>
    <dbReference type="NCBI Taxonomy" id="933632"/>
    <lineage>
        <taxon>Eukaryota</taxon>
        <taxon>Metazoa</taxon>
        <taxon>Chordata</taxon>
        <taxon>Craniata</taxon>
        <taxon>Vertebrata</taxon>
        <taxon>Euteleostomi</taxon>
        <taxon>Lepidosauria</taxon>
        <taxon>Squamata</taxon>
        <taxon>Bifurcata</taxon>
        <taxon>Gekkota</taxon>
        <taxon>Sphaerodactylidae</taxon>
        <taxon>Sphaerodactylus</taxon>
    </lineage>
</organism>
<comment type="caution">
    <text evidence="1">The sequence shown here is derived from an EMBL/GenBank/DDBJ whole genome shotgun (WGS) entry which is preliminary data.</text>
</comment>
<reference evidence="1" key="1">
    <citation type="submission" date="2021-08" db="EMBL/GenBank/DDBJ databases">
        <title>The first chromosome-level gecko genome reveals the dynamic sex chromosomes of Neotropical dwarf geckos (Sphaerodactylidae: Sphaerodactylus).</title>
        <authorList>
            <person name="Pinto B.J."/>
            <person name="Keating S.E."/>
            <person name="Gamble T."/>
        </authorList>
    </citation>
    <scope>NUCLEOTIDE SEQUENCE</scope>
    <source>
        <strain evidence="1">TG3544</strain>
    </source>
</reference>
<sequence length="264" mass="29656">MARPGKRTKAENMALDVWYKQVENCTVYNDTTMVCYAPSIDNPVRSPSELGDRPDEIGFVMDNVQALLIINKTNFVYYPDPVFESLPSGMLELKPSSPLILKGRNLLPPATGNSRLNYTVLIGDTPCALTVSETQLLCESPNLTGQHKVTIKAGGFEFSPGTLQIYSDNLLTSPGHHWYWWRRGPSLAHHHHCPHYAHKAEVPGDADRTLKRFQVQLQMDNLESRGVVFECKEAFAELQTDIHELTNDLDGAGIPFLDYRMPMP</sequence>